<evidence type="ECO:0000313" key="4">
    <source>
        <dbReference type="EMBL" id="KAJ9541479.1"/>
    </source>
</evidence>
<keyword evidence="1" id="KW-0238">DNA-binding</keyword>
<dbReference type="InterPro" id="IPR052035">
    <property type="entry name" value="ZnF_BED_domain_contain"/>
</dbReference>
<reference evidence="4" key="1">
    <citation type="submission" date="2023-03" db="EMBL/GenBank/DDBJ databases">
        <title>Chromosome-scale reference genome and RAD-based genetic map of yellow starthistle (Centaurea solstitialis) reveal putative structural variation and QTLs associated with invader traits.</title>
        <authorList>
            <person name="Reatini B."/>
            <person name="Cang F.A."/>
            <person name="Jiang Q."/>
            <person name="Mckibben M.T.W."/>
            <person name="Barker M.S."/>
            <person name="Rieseberg L.H."/>
            <person name="Dlugosch K.M."/>
        </authorList>
    </citation>
    <scope>NUCLEOTIDE SEQUENCE</scope>
    <source>
        <strain evidence="4">CAN-66</strain>
        <tissue evidence="4">Leaf</tissue>
    </source>
</reference>
<evidence type="ECO:0000259" key="2">
    <source>
        <dbReference type="Pfam" id="PF05699"/>
    </source>
</evidence>
<dbReference type="GO" id="GO:0003677">
    <property type="term" value="F:DNA binding"/>
    <property type="evidence" value="ECO:0007669"/>
    <property type="project" value="UniProtKB-KW"/>
</dbReference>
<evidence type="ECO:0000313" key="5">
    <source>
        <dbReference type="Proteomes" id="UP001172457"/>
    </source>
</evidence>
<evidence type="ECO:0000256" key="1">
    <source>
        <dbReference type="ARBA" id="ARBA00023125"/>
    </source>
</evidence>
<evidence type="ECO:0008006" key="6">
    <source>
        <dbReference type="Google" id="ProtNLM"/>
    </source>
</evidence>
<dbReference type="GO" id="GO:0046983">
    <property type="term" value="F:protein dimerization activity"/>
    <property type="evidence" value="ECO:0007669"/>
    <property type="project" value="InterPro"/>
</dbReference>
<organism evidence="4 5">
    <name type="scientific">Centaurea solstitialis</name>
    <name type="common">yellow star-thistle</name>
    <dbReference type="NCBI Taxonomy" id="347529"/>
    <lineage>
        <taxon>Eukaryota</taxon>
        <taxon>Viridiplantae</taxon>
        <taxon>Streptophyta</taxon>
        <taxon>Embryophyta</taxon>
        <taxon>Tracheophyta</taxon>
        <taxon>Spermatophyta</taxon>
        <taxon>Magnoliopsida</taxon>
        <taxon>eudicotyledons</taxon>
        <taxon>Gunneridae</taxon>
        <taxon>Pentapetalae</taxon>
        <taxon>asterids</taxon>
        <taxon>campanulids</taxon>
        <taxon>Asterales</taxon>
        <taxon>Asteraceae</taxon>
        <taxon>Carduoideae</taxon>
        <taxon>Cardueae</taxon>
        <taxon>Centaureinae</taxon>
        <taxon>Centaurea</taxon>
    </lineage>
</organism>
<feature type="domain" description="HAT C-terminal dimerisation" evidence="2">
    <location>
        <begin position="473"/>
        <end position="555"/>
    </location>
</feature>
<dbReference type="PANTHER" id="PTHR46481">
    <property type="entry name" value="ZINC FINGER BED DOMAIN-CONTAINING PROTEIN 4"/>
    <property type="match status" value="1"/>
</dbReference>
<dbReference type="PANTHER" id="PTHR46481:SF8">
    <property type="entry name" value="ZINC FINGER BED DOMAIN-CONTAINING PROTEIN RICESLEEPER 1-LIKE"/>
    <property type="match status" value="1"/>
</dbReference>
<dbReference type="Proteomes" id="UP001172457">
    <property type="component" value="Chromosome 7"/>
</dbReference>
<dbReference type="InterPro" id="IPR012337">
    <property type="entry name" value="RNaseH-like_sf"/>
</dbReference>
<dbReference type="InterPro" id="IPR008906">
    <property type="entry name" value="HATC_C_dom"/>
</dbReference>
<gene>
    <name evidence="4" type="ORF">OSB04_027985</name>
</gene>
<keyword evidence="5" id="KW-1185">Reference proteome</keyword>
<dbReference type="EMBL" id="JARYMX010000007">
    <property type="protein sequence ID" value="KAJ9541479.1"/>
    <property type="molecule type" value="Genomic_DNA"/>
</dbReference>
<sequence length="587" mass="67243">MPSRTTITRDVMNLYLREKKSLRDMLVKRKQRVCLTTNTWKSCQNLHYMCLTAHLIDDSWVLQKKILNYCVVPDTKGDTLGRAIEQCLLEWGLERVLTITVDNASSNNVSVQYVKKTVNQWGGAILGGQHMHLRCAAHILNLIVQEGLDDYGASIAKIRDVVRYVRGSSTRLQKLKECADQAKITSKKTVCLDVATCWNSTYFMLEAAEKYQKAFERMEMNDVGYVKEFCTGEVKKCPNESDWEFGRLFVKFLKIFHDCTLRFSGSKFVTSNQFLDRVSFVHSRLEFWNGNKLDNTLKEMAKSMKKKYDKYWGKTEALNPFLLVAILLDPRYKEPFLNVCFKLMCGDKDDAINHCKSFRMTLDSMYKEYCLMDSNDDMHMTSTNVEDDGKDVDDDVDEYALFDQLRKKKVEGRSGNAAVKRARVRVVPGWVTSWEVLTRSPKNKAVSRWGKADNIVVEEGGMLHDSSENKTKVDKYFIEACENTEQHDFDVLGWWKKNASRFKVLSLIAQNVFAIPILTVASESAFSTGGHVIDPYRSCLTPKAVQALICTQNWIQNTTSFDFDAMNEEIEALEAEILVGVGDIRLD</sequence>
<dbReference type="Pfam" id="PF14372">
    <property type="entry name" value="hAT-like_RNase-H"/>
    <property type="match status" value="1"/>
</dbReference>
<accession>A0AA38SGE1</accession>
<proteinExistence type="predicted"/>
<feature type="domain" description="hAT-like transposase RNase-H fold" evidence="3">
    <location>
        <begin position="264"/>
        <end position="369"/>
    </location>
</feature>
<dbReference type="Pfam" id="PF05699">
    <property type="entry name" value="Dimer_Tnp_hAT"/>
    <property type="match status" value="1"/>
</dbReference>
<dbReference type="InterPro" id="IPR025525">
    <property type="entry name" value="hAT-like_transposase_RNase-H"/>
</dbReference>
<dbReference type="AlphaFoldDB" id="A0AA38SGE1"/>
<protein>
    <recommendedName>
        <fullName evidence="6">Transposase</fullName>
    </recommendedName>
</protein>
<evidence type="ECO:0000259" key="3">
    <source>
        <dbReference type="Pfam" id="PF14372"/>
    </source>
</evidence>
<comment type="caution">
    <text evidence="4">The sequence shown here is derived from an EMBL/GenBank/DDBJ whole genome shotgun (WGS) entry which is preliminary data.</text>
</comment>
<dbReference type="SUPFAM" id="SSF53098">
    <property type="entry name" value="Ribonuclease H-like"/>
    <property type="match status" value="1"/>
</dbReference>
<name>A0AA38SGE1_9ASTR</name>